<reference evidence="2" key="1">
    <citation type="submission" date="2022-10" db="EMBL/GenBank/DDBJ databases">
        <title>Catenovulum adriacola sp. nov. isolated in the Harbour of Susak.</title>
        <authorList>
            <person name="Schoch T."/>
            <person name="Reich S.J."/>
            <person name="Stoeferle S."/>
            <person name="Flaiz M."/>
            <person name="Kazda M."/>
            <person name="Riedel C.U."/>
            <person name="Duerre P."/>
        </authorList>
    </citation>
    <scope>NUCLEOTIDE SEQUENCE</scope>
    <source>
        <strain evidence="2">TS8</strain>
    </source>
</reference>
<dbReference type="GO" id="GO:0003746">
    <property type="term" value="F:translation elongation factor activity"/>
    <property type="evidence" value="ECO:0007669"/>
    <property type="project" value="UniProtKB-KW"/>
</dbReference>
<evidence type="ECO:0000313" key="3">
    <source>
        <dbReference type="Proteomes" id="UP001163726"/>
    </source>
</evidence>
<dbReference type="SUPFAM" id="SSF54534">
    <property type="entry name" value="FKBP-like"/>
    <property type="match status" value="1"/>
</dbReference>
<evidence type="ECO:0000259" key="1">
    <source>
        <dbReference type="Pfam" id="PF01272"/>
    </source>
</evidence>
<dbReference type="Pfam" id="PF01272">
    <property type="entry name" value="GreA_GreB"/>
    <property type="match status" value="1"/>
</dbReference>
<accession>A0ABY7AN24</accession>
<feature type="domain" description="Transcription elongation factor GreA/GreB C-terminal" evidence="1">
    <location>
        <begin position="53"/>
        <end position="124"/>
    </location>
</feature>
<keyword evidence="3" id="KW-1185">Reference proteome</keyword>
<protein>
    <submittedName>
        <fullName evidence="2">GreA/GreB family elongation factor</fullName>
    </submittedName>
</protein>
<keyword evidence="2" id="KW-0648">Protein biosynthesis</keyword>
<sequence length="126" mass="14329">MLNCIYCFKKSLICLLNCAFRDASYQILMNPVKLSIFLNRFEFSQTHASRLENKIRVGCRVVLKNLATHQIMNLRVVSPEQACIEIGDISYLSTLGSELLGCQRESIVYVDTLKHSSAWKVLSIGR</sequence>
<dbReference type="InterPro" id="IPR036953">
    <property type="entry name" value="GreA/GreB_C_sf"/>
</dbReference>
<organism evidence="2 3">
    <name type="scientific">Catenovulum adriaticum</name>
    <dbReference type="NCBI Taxonomy" id="2984846"/>
    <lineage>
        <taxon>Bacteria</taxon>
        <taxon>Pseudomonadati</taxon>
        <taxon>Pseudomonadota</taxon>
        <taxon>Gammaproteobacteria</taxon>
        <taxon>Alteromonadales</taxon>
        <taxon>Alteromonadaceae</taxon>
        <taxon>Catenovulum</taxon>
    </lineage>
</organism>
<dbReference type="EMBL" id="CP109965">
    <property type="protein sequence ID" value="WAJ70949.1"/>
    <property type="molecule type" value="Genomic_DNA"/>
</dbReference>
<dbReference type="InterPro" id="IPR001437">
    <property type="entry name" value="Tscrpt_elong_fac_GreA/B_C"/>
</dbReference>
<dbReference type="Gene3D" id="3.10.50.30">
    <property type="entry name" value="Transcription elongation factor, GreA/GreB, C-terminal domain"/>
    <property type="match status" value="1"/>
</dbReference>
<name>A0ABY7AN24_9ALTE</name>
<keyword evidence="2" id="KW-0251">Elongation factor</keyword>
<proteinExistence type="predicted"/>
<gene>
    <name evidence="2" type="ORF">OLW01_03880</name>
</gene>
<dbReference type="RefSeq" id="WP_268075355.1">
    <property type="nucleotide sequence ID" value="NZ_CP109965.1"/>
</dbReference>
<evidence type="ECO:0000313" key="2">
    <source>
        <dbReference type="EMBL" id="WAJ70949.1"/>
    </source>
</evidence>
<dbReference type="Proteomes" id="UP001163726">
    <property type="component" value="Chromosome"/>
</dbReference>